<keyword evidence="7 9" id="KW-0496">Mitochondrion</keyword>
<dbReference type="AlphaFoldDB" id="A0A9Q1BH96"/>
<dbReference type="Proteomes" id="UP001152320">
    <property type="component" value="Chromosome 16"/>
</dbReference>
<comment type="caution">
    <text evidence="10">The sequence shown here is derived from an EMBL/GenBank/DDBJ whole genome shotgun (WGS) entry which is preliminary data.</text>
</comment>
<evidence type="ECO:0000256" key="2">
    <source>
        <dbReference type="ARBA" id="ARBA00006416"/>
    </source>
</evidence>
<evidence type="ECO:0000256" key="4">
    <source>
        <dbReference type="ARBA" id="ARBA00022692"/>
    </source>
</evidence>
<evidence type="ECO:0000256" key="8">
    <source>
        <dbReference type="ARBA" id="ARBA00023136"/>
    </source>
</evidence>
<protein>
    <recommendedName>
        <fullName evidence="9">Mitochondrial pyruvate carrier</fullName>
    </recommendedName>
</protein>
<gene>
    <name evidence="10" type="ORF">HOLleu_31357</name>
</gene>
<evidence type="ECO:0000313" key="10">
    <source>
        <dbReference type="EMBL" id="KAJ8026510.1"/>
    </source>
</evidence>
<organism evidence="10 11">
    <name type="scientific">Holothuria leucospilota</name>
    <name type="common">Black long sea cucumber</name>
    <name type="synonym">Mertensiothuria leucospilota</name>
    <dbReference type="NCBI Taxonomy" id="206669"/>
    <lineage>
        <taxon>Eukaryota</taxon>
        <taxon>Metazoa</taxon>
        <taxon>Echinodermata</taxon>
        <taxon>Eleutherozoa</taxon>
        <taxon>Echinozoa</taxon>
        <taxon>Holothuroidea</taxon>
        <taxon>Aspidochirotacea</taxon>
        <taxon>Aspidochirotida</taxon>
        <taxon>Holothuriidae</taxon>
        <taxon>Holothuria</taxon>
    </lineage>
</organism>
<sequence>MEALTVYTVQFGLPVRRPLFGICDPVEPYLSRLRTLYSCDILYTNSISRMAGRQRMTVVLRRVLYGQRGYSTQSAEGASLWARMDASIERALPEKFRPLWNHPAGMKTIFFWAPTFKWCLVIAGIADYTRPPEKLSWRQSGALFATATRKN</sequence>
<keyword evidence="3 9" id="KW-0813">Transport</keyword>
<evidence type="ECO:0000256" key="9">
    <source>
        <dbReference type="RuleBase" id="RU363100"/>
    </source>
</evidence>
<accession>A0A9Q1BH96</accession>
<dbReference type="EMBL" id="JAIZAY010000016">
    <property type="protein sequence ID" value="KAJ8026510.1"/>
    <property type="molecule type" value="Genomic_DNA"/>
</dbReference>
<keyword evidence="5 9" id="KW-0999">Mitochondrion inner membrane</keyword>
<keyword evidence="10" id="KW-0670">Pyruvate</keyword>
<comment type="subcellular location">
    <subcellularLocation>
        <location evidence="1 9">Mitochondrion inner membrane</location>
        <topology evidence="1 9">Multi-pass membrane protein</topology>
    </subcellularLocation>
</comment>
<evidence type="ECO:0000256" key="3">
    <source>
        <dbReference type="ARBA" id="ARBA00022448"/>
    </source>
</evidence>
<keyword evidence="11" id="KW-1185">Reference proteome</keyword>
<reference evidence="10" key="1">
    <citation type="submission" date="2021-10" db="EMBL/GenBank/DDBJ databases">
        <title>Tropical sea cucumber genome reveals ecological adaptation and Cuvierian tubules defense mechanism.</title>
        <authorList>
            <person name="Chen T."/>
        </authorList>
    </citation>
    <scope>NUCLEOTIDE SEQUENCE</scope>
    <source>
        <strain evidence="10">Nanhai2018</strain>
        <tissue evidence="10">Muscle</tissue>
    </source>
</reference>
<keyword evidence="4" id="KW-0812">Transmembrane</keyword>
<evidence type="ECO:0000256" key="1">
    <source>
        <dbReference type="ARBA" id="ARBA00004448"/>
    </source>
</evidence>
<evidence type="ECO:0000256" key="7">
    <source>
        <dbReference type="ARBA" id="ARBA00023128"/>
    </source>
</evidence>
<keyword evidence="8" id="KW-0472">Membrane</keyword>
<comment type="similarity">
    <text evidence="2 9">Belongs to the mitochondrial pyruvate carrier (MPC) (TC 2.A.105) family.</text>
</comment>
<dbReference type="Pfam" id="PF03650">
    <property type="entry name" value="MPC"/>
    <property type="match status" value="1"/>
</dbReference>
<comment type="function">
    <text evidence="9">Mediates the uptake of pyruvate into mitochondria.</text>
</comment>
<evidence type="ECO:0000256" key="5">
    <source>
        <dbReference type="ARBA" id="ARBA00022792"/>
    </source>
</evidence>
<dbReference type="InterPro" id="IPR005336">
    <property type="entry name" value="MPC"/>
</dbReference>
<dbReference type="GO" id="GO:0005743">
    <property type="term" value="C:mitochondrial inner membrane"/>
    <property type="evidence" value="ECO:0007669"/>
    <property type="project" value="UniProtKB-SubCell"/>
</dbReference>
<keyword evidence="6" id="KW-1133">Transmembrane helix</keyword>
<evidence type="ECO:0000256" key="6">
    <source>
        <dbReference type="ARBA" id="ARBA00022989"/>
    </source>
</evidence>
<name>A0A9Q1BH96_HOLLE</name>
<dbReference type="GO" id="GO:0006850">
    <property type="term" value="P:pyruvate import into mitochondria"/>
    <property type="evidence" value="ECO:0007669"/>
    <property type="project" value="InterPro"/>
</dbReference>
<evidence type="ECO:0000313" key="11">
    <source>
        <dbReference type="Proteomes" id="UP001152320"/>
    </source>
</evidence>
<proteinExistence type="inferred from homology"/>
<dbReference type="OrthoDB" id="869189at2759"/>